<evidence type="ECO:0000256" key="3">
    <source>
        <dbReference type="PROSITE-ProRule" id="PRU00339"/>
    </source>
</evidence>
<feature type="repeat" description="TPR" evidence="3">
    <location>
        <begin position="154"/>
        <end position="187"/>
    </location>
</feature>
<evidence type="ECO:0000313" key="4">
    <source>
        <dbReference type="EMBL" id="RAK51900.1"/>
    </source>
</evidence>
<dbReference type="PANTHER" id="PTHR44858">
    <property type="entry name" value="TETRATRICOPEPTIDE REPEAT PROTEIN 6"/>
    <property type="match status" value="1"/>
</dbReference>
<dbReference type="PANTHER" id="PTHR44858:SF1">
    <property type="entry name" value="UDP-N-ACETYLGLUCOSAMINE--PEPTIDE N-ACETYLGLUCOSAMINYLTRANSFERASE SPINDLY-RELATED"/>
    <property type="match status" value="1"/>
</dbReference>
<sequence>MKPLSGKFRIGKPLIGALAGAAAPLIVFLATLSIAGPGRAAVTVIGGGLAQTCSKSALAGASDAAAEAVCTTALETEFLSPRDLAGTYVNRGVMKLRRKLFAPALADFDLAVRAKPELGEIYVNRGAALIGQRRYADGLADLDHGLSLGVEEPAKAYYNRALAHEGLDDVKAAYLDYLKAVELAPDWDAPKRELTRFHVARKE</sequence>
<name>A0A328AB91_9CAUL</name>
<organism evidence="4 5">
    <name type="scientific">Phenylobacterium soli</name>
    <dbReference type="NCBI Taxonomy" id="2170551"/>
    <lineage>
        <taxon>Bacteria</taxon>
        <taxon>Pseudomonadati</taxon>
        <taxon>Pseudomonadota</taxon>
        <taxon>Alphaproteobacteria</taxon>
        <taxon>Caulobacterales</taxon>
        <taxon>Caulobacteraceae</taxon>
        <taxon>Phenylobacterium</taxon>
    </lineage>
</organism>
<dbReference type="OrthoDB" id="7594766at2"/>
<protein>
    <submittedName>
        <fullName evidence="4">Uncharacterized protein</fullName>
    </submittedName>
</protein>
<dbReference type="Gene3D" id="1.25.40.10">
    <property type="entry name" value="Tetratricopeptide repeat domain"/>
    <property type="match status" value="2"/>
</dbReference>
<dbReference type="PROSITE" id="PS50005">
    <property type="entry name" value="TPR"/>
    <property type="match status" value="1"/>
</dbReference>
<dbReference type="RefSeq" id="WP_111530462.1">
    <property type="nucleotide sequence ID" value="NZ_JBHRSG010000003.1"/>
</dbReference>
<dbReference type="SUPFAM" id="SSF48452">
    <property type="entry name" value="TPR-like"/>
    <property type="match status" value="1"/>
</dbReference>
<dbReference type="SMART" id="SM00028">
    <property type="entry name" value="TPR"/>
    <property type="match status" value="3"/>
</dbReference>
<proteinExistence type="predicted"/>
<dbReference type="Proteomes" id="UP000249254">
    <property type="component" value="Unassembled WGS sequence"/>
</dbReference>
<accession>A0A328AB91</accession>
<comment type="caution">
    <text evidence="4">The sequence shown here is derived from an EMBL/GenBank/DDBJ whole genome shotgun (WGS) entry which is preliminary data.</text>
</comment>
<keyword evidence="2 3" id="KW-0802">TPR repeat</keyword>
<dbReference type="AlphaFoldDB" id="A0A328AB91"/>
<gene>
    <name evidence="4" type="ORF">DJ017_18985</name>
</gene>
<keyword evidence="5" id="KW-1185">Reference proteome</keyword>
<dbReference type="InterPro" id="IPR019734">
    <property type="entry name" value="TPR_rpt"/>
</dbReference>
<dbReference type="InterPro" id="IPR011990">
    <property type="entry name" value="TPR-like_helical_dom_sf"/>
</dbReference>
<dbReference type="EMBL" id="QFYQ01000002">
    <property type="protein sequence ID" value="RAK51900.1"/>
    <property type="molecule type" value="Genomic_DNA"/>
</dbReference>
<dbReference type="Pfam" id="PF13181">
    <property type="entry name" value="TPR_8"/>
    <property type="match status" value="1"/>
</dbReference>
<dbReference type="InterPro" id="IPR050498">
    <property type="entry name" value="Ycf3"/>
</dbReference>
<keyword evidence="1" id="KW-0677">Repeat</keyword>
<reference evidence="5" key="1">
    <citation type="submission" date="2018-05" db="EMBL/GenBank/DDBJ databases">
        <authorList>
            <person name="Li X."/>
        </authorList>
    </citation>
    <scope>NUCLEOTIDE SEQUENCE [LARGE SCALE GENOMIC DNA]</scope>
    <source>
        <strain evidence="5">LX32</strain>
    </source>
</reference>
<evidence type="ECO:0000256" key="1">
    <source>
        <dbReference type="ARBA" id="ARBA00022737"/>
    </source>
</evidence>
<evidence type="ECO:0000313" key="5">
    <source>
        <dbReference type="Proteomes" id="UP000249254"/>
    </source>
</evidence>
<evidence type="ECO:0000256" key="2">
    <source>
        <dbReference type="ARBA" id="ARBA00022803"/>
    </source>
</evidence>